<evidence type="ECO:0000313" key="1">
    <source>
        <dbReference type="EMBL" id="QUD89273.1"/>
    </source>
</evidence>
<dbReference type="EMBL" id="CP073078">
    <property type="protein sequence ID" value="QUD89273.1"/>
    <property type="molecule type" value="Genomic_DNA"/>
</dbReference>
<evidence type="ECO:0000313" key="2">
    <source>
        <dbReference type="Proteomes" id="UP000676409"/>
    </source>
</evidence>
<dbReference type="KEGG" id="caul:KCG34_05175"/>
<proteinExistence type="predicted"/>
<protein>
    <submittedName>
        <fullName evidence="1">Uncharacterized protein</fullName>
    </submittedName>
</protein>
<organism evidence="1 2">
    <name type="scientific">Phenylobacterium montanum</name>
    <dbReference type="NCBI Taxonomy" id="2823693"/>
    <lineage>
        <taxon>Bacteria</taxon>
        <taxon>Pseudomonadati</taxon>
        <taxon>Pseudomonadota</taxon>
        <taxon>Alphaproteobacteria</taxon>
        <taxon>Caulobacterales</taxon>
        <taxon>Caulobacteraceae</taxon>
        <taxon>Phenylobacterium</taxon>
    </lineage>
</organism>
<sequence>MLHAISVQPDEKGWIVLAPSLGVKQRFATGAAAEFEARRIGEHRADQGEAAEIRIHLKDGGVAARFVCSPHARTKLFWEPPAAPLRGLQPA</sequence>
<reference evidence="1" key="1">
    <citation type="submission" date="2021-04" db="EMBL/GenBank/DDBJ databases">
        <title>The complete genome sequence of Caulobacter sp. S6.</title>
        <authorList>
            <person name="Tang Y."/>
            <person name="Ouyang W."/>
            <person name="Liu Q."/>
            <person name="Huang B."/>
            <person name="Guo Z."/>
            <person name="Lei P."/>
        </authorList>
    </citation>
    <scope>NUCLEOTIDE SEQUENCE</scope>
    <source>
        <strain evidence="1">S6</strain>
    </source>
</reference>
<accession>A0A975G2C6</accession>
<dbReference type="RefSeq" id="WP_211939325.1">
    <property type="nucleotide sequence ID" value="NZ_CP073078.1"/>
</dbReference>
<gene>
    <name evidence="1" type="ORF">KCG34_05175</name>
</gene>
<name>A0A975G2C6_9CAUL</name>
<dbReference type="AlphaFoldDB" id="A0A975G2C6"/>
<keyword evidence="2" id="KW-1185">Reference proteome</keyword>
<dbReference type="Proteomes" id="UP000676409">
    <property type="component" value="Chromosome"/>
</dbReference>